<keyword evidence="3" id="KW-0067">ATP-binding</keyword>
<organism evidence="3 4">
    <name type="scientific">Kineococcus xinjiangensis</name>
    <dbReference type="NCBI Taxonomy" id="512762"/>
    <lineage>
        <taxon>Bacteria</taxon>
        <taxon>Bacillati</taxon>
        <taxon>Actinomycetota</taxon>
        <taxon>Actinomycetes</taxon>
        <taxon>Kineosporiales</taxon>
        <taxon>Kineosporiaceae</taxon>
        <taxon>Kineococcus</taxon>
    </lineage>
</organism>
<feature type="domain" description="WYL" evidence="1">
    <location>
        <begin position="726"/>
        <end position="791"/>
    </location>
</feature>
<comment type="caution">
    <text evidence="3">The sequence shown here is derived from an EMBL/GenBank/DDBJ whole genome shotgun (WGS) entry which is preliminary data.</text>
</comment>
<dbReference type="InterPro" id="IPR032830">
    <property type="entry name" value="XPB/Ssl2_N"/>
</dbReference>
<dbReference type="Pfam" id="PF13625">
    <property type="entry name" value="Helicase_C_3"/>
    <property type="match status" value="1"/>
</dbReference>
<name>A0A2S6IT06_9ACTN</name>
<dbReference type="Pfam" id="PF13280">
    <property type="entry name" value="WYL"/>
    <property type="match status" value="1"/>
</dbReference>
<reference evidence="3 4" key="1">
    <citation type="submission" date="2018-02" db="EMBL/GenBank/DDBJ databases">
        <title>Genomic Encyclopedia of Archaeal and Bacterial Type Strains, Phase II (KMG-II): from individual species to whole genera.</title>
        <authorList>
            <person name="Goeker M."/>
        </authorList>
    </citation>
    <scope>NUCLEOTIDE SEQUENCE [LARGE SCALE GENOMIC DNA]</scope>
    <source>
        <strain evidence="3 4">DSM 22857</strain>
    </source>
</reference>
<dbReference type="InterPro" id="IPR026881">
    <property type="entry name" value="WYL_dom"/>
</dbReference>
<evidence type="ECO:0000259" key="1">
    <source>
        <dbReference type="Pfam" id="PF13280"/>
    </source>
</evidence>
<dbReference type="OrthoDB" id="3415124at2"/>
<evidence type="ECO:0000259" key="2">
    <source>
        <dbReference type="Pfam" id="PF13625"/>
    </source>
</evidence>
<dbReference type="GO" id="GO:0004386">
    <property type="term" value="F:helicase activity"/>
    <property type="evidence" value="ECO:0007669"/>
    <property type="project" value="UniProtKB-KW"/>
</dbReference>
<evidence type="ECO:0000313" key="3">
    <source>
        <dbReference type="EMBL" id="PPK97379.1"/>
    </source>
</evidence>
<dbReference type="RefSeq" id="WP_104432191.1">
    <property type="nucleotide sequence ID" value="NZ_PTJD01000004.1"/>
</dbReference>
<proteinExistence type="predicted"/>
<keyword evidence="4" id="KW-1185">Reference proteome</keyword>
<feature type="domain" description="Helicase XPB/Ssl2 N-terminal" evidence="2">
    <location>
        <begin position="501"/>
        <end position="623"/>
    </location>
</feature>
<dbReference type="AlphaFoldDB" id="A0A2S6IT06"/>
<keyword evidence="3" id="KW-0547">Nucleotide-binding</keyword>
<accession>A0A2S6IT06</accession>
<dbReference type="Proteomes" id="UP000239485">
    <property type="component" value="Unassembled WGS sequence"/>
</dbReference>
<protein>
    <submittedName>
        <fullName evidence="3">XPB/Ssl2-like helicase family protein</fullName>
    </submittedName>
</protein>
<keyword evidence="3" id="KW-0378">Hydrolase</keyword>
<keyword evidence="3" id="KW-0347">Helicase</keyword>
<dbReference type="EMBL" id="PTJD01000004">
    <property type="protein sequence ID" value="PPK97379.1"/>
    <property type="molecule type" value="Genomic_DNA"/>
</dbReference>
<evidence type="ECO:0000313" key="4">
    <source>
        <dbReference type="Proteomes" id="UP000239485"/>
    </source>
</evidence>
<sequence>MPSRAGSSPRTLAEELRSRDDTALAALLRARPDLAVPLPASTTALATRATTRASVQRALDALDAPALQVAEVLAALPSPVTAAAVSRAWGAKASPQLAVLREQALLWGGDRRLQVVTAVRDVLGPHPAGLGPPLAEALGRRSPQRLAELLEDLGLPGAGDPDRALAALAAHLGDPEAVAALLAAAPEGARTVLERLTWGPPVGAVAQAERSVRAATSTGPVDWLLAHGLLAVAGAGTVVLPREVGLVLRGGRVHREPATAPPPLPLREQPPARVAATAAGAAVEAVRLVEALGQLWSEAPAPVLRAGGLGVRELKRVALALEVDELTTALVVELARTAGLVADDQEVEPRWVPTPRFDGWVEEPVEERWVRLASAWLPSTRVAALVGTRDAKGAARNALGPDVDRAAAVQVRQRVLAELAQLPADAATEQAVLVERMRFAAPRRASRLREELVGWTLREAAWLGVTGAGALSPGGRALVAGDEEAAAAALATALPAPVRQVLLQADLTAVAPGPLEPEPARRLAQLATVESRGGATVYRFDASSVRRALDAGSTADEALRFLAEVSATGVPQPLEYLVRDVARRYGRVRVGSAGAYLRAEDESVLTELLSERRCASLGLRRLAPTVLAAAAEPDRVLAVLREVGIAPAAEGPDGELVLRRATAHRSGTRQLPRPLPSEVPAPTAALLDAAVRALRAGDEDAVAEERRRASTAQAPPLPAMDPAVSLAVLRDAAARRRAVWLGYADATGQTARRLVEPLSVEGGRVTALDRTDPAGAQEVRTYSVHRVTGVAVHDG</sequence>
<gene>
    <name evidence="3" type="ORF">CLV92_104200</name>
</gene>